<evidence type="ECO:0000313" key="5">
    <source>
        <dbReference type="EMBL" id="ADK79839.1"/>
    </source>
</evidence>
<dbReference type="InterPro" id="IPR028082">
    <property type="entry name" value="Peripla_BP_I"/>
</dbReference>
<dbReference type="Gene3D" id="1.10.260.40">
    <property type="entry name" value="lambda repressor-like DNA-binding domains"/>
    <property type="match status" value="1"/>
</dbReference>
<evidence type="ECO:0000313" key="6">
    <source>
        <dbReference type="Proteomes" id="UP000002318"/>
    </source>
</evidence>
<dbReference type="InterPro" id="IPR046335">
    <property type="entry name" value="LacI/GalR-like_sensor"/>
</dbReference>
<keyword evidence="3" id="KW-0804">Transcription</keyword>
<dbReference type="PANTHER" id="PTHR30146">
    <property type="entry name" value="LACI-RELATED TRANSCRIPTIONAL REPRESSOR"/>
    <property type="match status" value="1"/>
</dbReference>
<dbReference type="AlphaFoldDB" id="E1RBV9"/>
<dbReference type="SMART" id="SM00354">
    <property type="entry name" value="HTH_LACI"/>
    <property type="match status" value="1"/>
</dbReference>
<keyword evidence="2" id="KW-0238">DNA-binding</keyword>
<dbReference type="CDD" id="cd06284">
    <property type="entry name" value="PBP1_LacI-like"/>
    <property type="match status" value="1"/>
</dbReference>
<keyword evidence="1" id="KW-0805">Transcription regulation</keyword>
<dbReference type="InterPro" id="IPR010982">
    <property type="entry name" value="Lambda_DNA-bd_dom_sf"/>
</dbReference>
<sequence length="336" mass="37047">MAKETKKITYSEIARRSGISIATISRVMNNSSNVKDETRKAVIDAMKELGYDTSALEVLPSKNNNLILFNIPSMDNPFYSPIIQGAKAAALRNGYNMLLNADPIDEPSINDFLSLLKKTDAAGVIATNCMPRSALLKLNNTIPLVQCCECIPSLDIPFVTIDDVTAAKNAVEYLISLGRKRIAFINGPLQYKYAQDRLKGYLAALDEANFERDSSLILQLQEISYDMAVSAAFQLLNTSNRPDAFFTSSDVYAAAVINAGRKSGLSVPQDIAVVGFDNIDLSFMCTPSITTVNQPKFQLGFHSCEMLIKRICNEQLPISSMYLNTELIIRETTQKV</sequence>
<dbReference type="KEGG" id="ssm:Spirs_0704"/>
<organism evidence="5 6">
    <name type="scientific">Sediminispirochaeta smaragdinae (strain DSM 11293 / JCM 15392 / SEBR 4228)</name>
    <name type="common">Spirochaeta smaragdinae</name>
    <dbReference type="NCBI Taxonomy" id="573413"/>
    <lineage>
        <taxon>Bacteria</taxon>
        <taxon>Pseudomonadati</taxon>
        <taxon>Spirochaetota</taxon>
        <taxon>Spirochaetia</taxon>
        <taxon>Spirochaetales</taxon>
        <taxon>Spirochaetaceae</taxon>
        <taxon>Sediminispirochaeta</taxon>
    </lineage>
</organism>
<evidence type="ECO:0000256" key="3">
    <source>
        <dbReference type="ARBA" id="ARBA00023163"/>
    </source>
</evidence>
<dbReference type="EMBL" id="CP002116">
    <property type="protein sequence ID" value="ADK79839.1"/>
    <property type="molecule type" value="Genomic_DNA"/>
</dbReference>
<dbReference type="HOGENOM" id="CLU_037628_6_1_12"/>
<proteinExistence type="predicted"/>
<dbReference type="RefSeq" id="WP_013253303.1">
    <property type="nucleotide sequence ID" value="NC_014364.1"/>
</dbReference>
<dbReference type="SUPFAM" id="SSF53822">
    <property type="entry name" value="Periplasmic binding protein-like I"/>
    <property type="match status" value="1"/>
</dbReference>
<evidence type="ECO:0000256" key="2">
    <source>
        <dbReference type="ARBA" id="ARBA00023125"/>
    </source>
</evidence>
<keyword evidence="6" id="KW-1185">Reference proteome</keyword>
<dbReference type="PROSITE" id="PS50932">
    <property type="entry name" value="HTH_LACI_2"/>
    <property type="match status" value="1"/>
</dbReference>
<accession>E1RBV9</accession>
<dbReference type="STRING" id="573413.Spirs_0704"/>
<dbReference type="OrthoDB" id="9789891at2"/>
<dbReference type="SUPFAM" id="SSF47413">
    <property type="entry name" value="lambda repressor-like DNA-binding domains"/>
    <property type="match status" value="1"/>
</dbReference>
<dbReference type="eggNOG" id="COG1609">
    <property type="taxonomic scope" value="Bacteria"/>
</dbReference>
<dbReference type="PANTHER" id="PTHR30146:SF109">
    <property type="entry name" value="HTH-TYPE TRANSCRIPTIONAL REGULATOR GALS"/>
    <property type="match status" value="1"/>
</dbReference>
<feature type="domain" description="HTH lacI-type" evidence="4">
    <location>
        <begin position="8"/>
        <end position="51"/>
    </location>
</feature>
<dbReference type="GO" id="GO:0000976">
    <property type="term" value="F:transcription cis-regulatory region binding"/>
    <property type="evidence" value="ECO:0007669"/>
    <property type="project" value="TreeGrafter"/>
</dbReference>
<dbReference type="Pfam" id="PF13377">
    <property type="entry name" value="Peripla_BP_3"/>
    <property type="match status" value="1"/>
</dbReference>
<dbReference type="Pfam" id="PF00356">
    <property type="entry name" value="LacI"/>
    <property type="match status" value="1"/>
</dbReference>
<dbReference type="InterPro" id="IPR000843">
    <property type="entry name" value="HTH_LacI"/>
</dbReference>
<evidence type="ECO:0000256" key="1">
    <source>
        <dbReference type="ARBA" id="ARBA00023015"/>
    </source>
</evidence>
<dbReference type="Gene3D" id="3.40.50.2300">
    <property type="match status" value="2"/>
</dbReference>
<evidence type="ECO:0000259" key="4">
    <source>
        <dbReference type="PROSITE" id="PS50932"/>
    </source>
</evidence>
<gene>
    <name evidence="5" type="ordered locus">Spirs_0704</name>
</gene>
<dbReference type="GO" id="GO:0003700">
    <property type="term" value="F:DNA-binding transcription factor activity"/>
    <property type="evidence" value="ECO:0007669"/>
    <property type="project" value="TreeGrafter"/>
</dbReference>
<protein>
    <submittedName>
        <fullName evidence="5">Transcriptional regulator, LacI family</fullName>
    </submittedName>
</protein>
<dbReference type="CDD" id="cd01392">
    <property type="entry name" value="HTH_LacI"/>
    <property type="match status" value="1"/>
</dbReference>
<dbReference type="Proteomes" id="UP000002318">
    <property type="component" value="Chromosome"/>
</dbReference>
<name>E1RBV9_SEDSS</name>
<reference evidence="5 6" key="1">
    <citation type="journal article" date="2010" name="Stand. Genomic Sci.">
        <title>Complete genome sequence of Spirochaeta smaragdinae type strain (SEBR 4228).</title>
        <authorList>
            <person name="Mavromatis K."/>
            <person name="Yasawong M."/>
            <person name="Chertkov O."/>
            <person name="Lapidus A."/>
            <person name="Lucas S."/>
            <person name="Nolan M."/>
            <person name="Del Rio T.G."/>
            <person name="Tice H."/>
            <person name="Cheng J.F."/>
            <person name="Pitluck S."/>
            <person name="Liolios K."/>
            <person name="Ivanova N."/>
            <person name="Tapia R."/>
            <person name="Han C."/>
            <person name="Bruce D."/>
            <person name="Goodwin L."/>
            <person name="Pati A."/>
            <person name="Chen A."/>
            <person name="Palaniappan K."/>
            <person name="Land M."/>
            <person name="Hauser L."/>
            <person name="Chang Y.J."/>
            <person name="Jeffries C.D."/>
            <person name="Detter J.C."/>
            <person name="Rohde M."/>
            <person name="Brambilla E."/>
            <person name="Spring S."/>
            <person name="Goker M."/>
            <person name="Sikorski J."/>
            <person name="Woyke T."/>
            <person name="Bristow J."/>
            <person name="Eisen J.A."/>
            <person name="Markowitz V."/>
            <person name="Hugenholtz P."/>
            <person name="Klenk H.P."/>
            <person name="Kyrpides N.C."/>
        </authorList>
    </citation>
    <scope>NUCLEOTIDE SEQUENCE [LARGE SCALE GENOMIC DNA]</scope>
    <source>
        <strain evidence="6">DSM 11293 / JCM 15392 / SEBR 4228</strain>
    </source>
</reference>